<evidence type="ECO:0000256" key="3">
    <source>
        <dbReference type="ARBA" id="ARBA00022898"/>
    </source>
</evidence>
<protein>
    <submittedName>
        <fullName evidence="4">Kynureninase</fullName>
    </submittedName>
</protein>
<name>T0ZSD1_9ZZZZ</name>
<comment type="caution">
    <text evidence="4">The sequence shown here is derived from an EMBL/GenBank/DDBJ whole genome shotgun (WGS) entry which is preliminary data.</text>
</comment>
<gene>
    <name evidence="4" type="ORF">B1A_14320</name>
</gene>
<evidence type="ECO:0000256" key="1">
    <source>
        <dbReference type="ARBA" id="ARBA00022642"/>
    </source>
</evidence>
<dbReference type="PANTHER" id="PTHR14084:SF0">
    <property type="entry name" value="KYNURENINASE"/>
    <property type="match status" value="1"/>
</dbReference>
<dbReference type="InterPro" id="IPR010111">
    <property type="entry name" value="Kynureninase"/>
</dbReference>
<dbReference type="GO" id="GO:0019441">
    <property type="term" value="P:L-tryptophan catabolic process to kynurenine"/>
    <property type="evidence" value="ECO:0007669"/>
    <property type="project" value="TreeGrafter"/>
</dbReference>
<reference evidence="4" key="2">
    <citation type="journal article" date="2014" name="ISME J.">
        <title>Microbial stratification in low pH oxic and suboxic macroscopic growths along an acid mine drainage.</title>
        <authorList>
            <person name="Mendez-Garcia C."/>
            <person name="Mesa V."/>
            <person name="Sprenger R.R."/>
            <person name="Richter M."/>
            <person name="Diez M.S."/>
            <person name="Solano J."/>
            <person name="Bargiela R."/>
            <person name="Golyshina O.V."/>
            <person name="Manteca A."/>
            <person name="Ramos J.L."/>
            <person name="Gallego J.R."/>
            <person name="Llorente I."/>
            <person name="Martins Dos Santos V.A."/>
            <person name="Jensen O.N."/>
            <person name="Pelaez A.I."/>
            <person name="Sanchez J."/>
            <person name="Ferrer M."/>
        </authorList>
    </citation>
    <scope>NUCLEOTIDE SEQUENCE</scope>
</reference>
<dbReference type="SUPFAM" id="SSF53383">
    <property type="entry name" value="PLP-dependent transferases"/>
    <property type="match status" value="1"/>
</dbReference>
<feature type="non-terminal residue" evidence="4">
    <location>
        <position position="181"/>
    </location>
</feature>
<dbReference type="GO" id="GO:0005737">
    <property type="term" value="C:cytoplasm"/>
    <property type="evidence" value="ECO:0007669"/>
    <property type="project" value="InterPro"/>
</dbReference>
<dbReference type="GO" id="GO:0043420">
    <property type="term" value="P:anthranilate metabolic process"/>
    <property type="evidence" value="ECO:0007669"/>
    <property type="project" value="TreeGrafter"/>
</dbReference>
<dbReference type="GO" id="GO:0030170">
    <property type="term" value="F:pyridoxal phosphate binding"/>
    <property type="evidence" value="ECO:0007669"/>
    <property type="project" value="InterPro"/>
</dbReference>
<keyword evidence="2" id="KW-0378">Hydrolase</keyword>
<sequence length="181" mass="19811">MDDGSARERAAELDRRDPIGWLGDRFLIEPEGPIYLDGNSLGRLPRSSLERMDQLVRWEWGRGLVGSWDGWIDLPARVGDQLGQHLLGAAPGQVLISDATTINLYKLAAAALDARPGRSVIVSDRANFPTVRYLLEGLAEQRGLSLQLVDFPEVEGPSPDLVANAVNSDTALLALSHVDYR</sequence>
<evidence type="ECO:0000256" key="2">
    <source>
        <dbReference type="ARBA" id="ARBA00022801"/>
    </source>
</evidence>
<dbReference type="InterPro" id="IPR015421">
    <property type="entry name" value="PyrdxlP-dep_Trfase_major"/>
</dbReference>
<dbReference type="Gene3D" id="3.90.1150.10">
    <property type="entry name" value="Aspartate Aminotransferase, domain 1"/>
    <property type="match status" value="1"/>
</dbReference>
<keyword evidence="1" id="KW-0662">Pyridine nucleotide biosynthesis</keyword>
<dbReference type="InterPro" id="IPR015422">
    <property type="entry name" value="PyrdxlP-dep_Trfase_small"/>
</dbReference>
<dbReference type="InterPro" id="IPR015424">
    <property type="entry name" value="PyrdxlP-dep_Trfase"/>
</dbReference>
<dbReference type="Gene3D" id="3.40.640.10">
    <property type="entry name" value="Type I PLP-dependent aspartate aminotransferase-like (Major domain)"/>
    <property type="match status" value="1"/>
</dbReference>
<evidence type="ECO:0000313" key="4">
    <source>
        <dbReference type="EMBL" id="EQD47447.1"/>
    </source>
</evidence>
<keyword evidence="3" id="KW-0663">Pyridoxal phosphate</keyword>
<dbReference type="EMBL" id="AUZX01010509">
    <property type="protein sequence ID" value="EQD47447.1"/>
    <property type="molecule type" value="Genomic_DNA"/>
</dbReference>
<dbReference type="GO" id="GO:0030429">
    <property type="term" value="F:kynureninase activity"/>
    <property type="evidence" value="ECO:0007669"/>
    <property type="project" value="InterPro"/>
</dbReference>
<reference evidence="4" key="1">
    <citation type="submission" date="2013-08" db="EMBL/GenBank/DDBJ databases">
        <authorList>
            <person name="Mendez C."/>
            <person name="Richter M."/>
            <person name="Ferrer M."/>
            <person name="Sanchez J."/>
        </authorList>
    </citation>
    <scope>NUCLEOTIDE SEQUENCE</scope>
</reference>
<dbReference type="AlphaFoldDB" id="T0ZSD1"/>
<dbReference type="GO" id="GO:0009435">
    <property type="term" value="P:NAD+ biosynthetic process"/>
    <property type="evidence" value="ECO:0007669"/>
    <property type="project" value="InterPro"/>
</dbReference>
<proteinExistence type="predicted"/>
<dbReference type="PANTHER" id="PTHR14084">
    <property type="entry name" value="KYNURENINASE"/>
    <property type="match status" value="1"/>
</dbReference>
<organism evidence="4">
    <name type="scientific">mine drainage metagenome</name>
    <dbReference type="NCBI Taxonomy" id="410659"/>
    <lineage>
        <taxon>unclassified sequences</taxon>
        <taxon>metagenomes</taxon>
        <taxon>ecological metagenomes</taxon>
    </lineage>
</organism>
<accession>T0ZSD1</accession>